<accession>A0A4R0RUD2</accession>
<dbReference type="EMBL" id="RWJN01000004">
    <property type="protein sequence ID" value="TCD71636.1"/>
    <property type="molecule type" value="Genomic_DNA"/>
</dbReference>
<feature type="domain" description="DJ-1/PfpI" evidence="2">
    <location>
        <begin position="27"/>
        <end position="97"/>
    </location>
</feature>
<dbReference type="InterPro" id="IPR002818">
    <property type="entry name" value="DJ-1/PfpI"/>
</dbReference>
<proteinExistence type="predicted"/>
<dbReference type="SUPFAM" id="SSF52317">
    <property type="entry name" value="Class I glutamine amidotransferase-like"/>
    <property type="match status" value="1"/>
</dbReference>
<organism evidence="3 4">
    <name type="scientific">Steccherinum ochraceum</name>
    <dbReference type="NCBI Taxonomy" id="92696"/>
    <lineage>
        <taxon>Eukaryota</taxon>
        <taxon>Fungi</taxon>
        <taxon>Dikarya</taxon>
        <taxon>Basidiomycota</taxon>
        <taxon>Agaricomycotina</taxon>
        <taxon>Agaricomycetes</taxon>
        <taxon>Polyporales</taxon>
        <taxon>Steccherinaceae</taxon>
        <taxon>Steccherinum</taxon>
    </lineage>
</organism>
<evidence type="ECO:0000259" key="2">
    <source>
        <dbReference type="Pfam" id="PF01965"/>
    </source>
</evidence>
<keyword evidence="4" id="KW-1185">Reference proteome</keyword>
<feature type="region of interest" description="Disordered" evidence="1">
    <location>
        <begin position="91"/>
        <end position="110"/>
    </location>
</feature>
<sequence>MSTNEVQTLRLAVCLFNNVSILDFQGSIEQIEFLHPKTVFPARFGSKIVIEPVYIGPTREPVKTCSGPSLLPTKAYDDVGAEEQFDILLVPGGPEASTSPDVMSPSVIEF</sequence>
<dbReference type="Pfam" id="PF01965">
    <property type="entry name" value="DJ-1_PfpI"/>
    <property type="match status" value="1"/>
</dbReference>
<dbReference type="InterPro" id="IPR029062">
    <property type="entry name" value="Class_I_gatase-like"/>
</dbReference>
<gene>
    <name evidence="3" type="ORF">EIP91_007383</name>
</gene>
<evidence type="ECO:0000313" key="4">
    <source>
        <dbReference type="Proteomes" id="UP000292702"/>
    </source>
</evidence>
<evidence type="ECO:0000256" key="1">
    <source>
        <dbReference type="SAM" id="MobiDB-lite"/>
    </source>
</evidence>
<dbReference type="Gene3D" id="3.40.50.880">
    <property type="match status" value="1"/>
</dbReference>
<dbReference type="OrthoDB" id="543156at2759"/>
<dbReference type="STRING" id="92696.A0A4R0RUD2"/>
<evidence type="ECO:0000313" key="3">
    <source>
        <dbReference type="EMBL" id="TCD71636.1"/>
    </source>
</evidence>
<comment type="caution">
    <text evidence="3">The sequence shown here is derived from an EMBL/GenBank/DDBJ whole genome shotgun (WGS) entry which is preliminary data.</text>
</comment>
<dbReference type="Proteomes" id="UP000292702">
    <property type="component" value="Unassembled WGS sequence"/>
</dbReference>
<protein>
    <recommendedName>
        <fullName evidence="2">DJ-1/PfpI domain-containing protein</fullName>
    </recommendedName>
</protein>
<reference evidence="3 4" key="1">
    <citation type="submission" date="2018-11" db="EMBL/GenBank/DDBJ databases">
        <title>Genome assembly of Steccherinum ochraceum LE-BIN_3174, the white-rot fungus of the Steccherinaceae family (The Residual Polyporoid clade, Polyporales, Basidiomycota).</title>
        <authorList>
            <person name="Fedorova T.V."/>
            <person name="Glazunova O.A."/>
            <person name="Landesman E.O."/>
            <person name="Moiseenko K.V."/>
            <person name="Psurtseva N.V."/>
            <person name="Savinova O.S."/>
            <person name="Shakhova N.V."/>
            <person name="Tyazhelova T.V."/>
            <person name="Vasina D.V."/>
        </authorList>
    </citation>
    <scope>NUCLEOTIDE SEQUENCE [LARGE SCALE GENOMIC DNA]</scope>
    <source>
        <strain evidence="3 4">LE-BIN_3174</strain>
    </source>
</reference>
<dbReference type="AlphaFoldDB" id="A0A4R0RUD2"/>
<name>A0A4R0RUD2_9APHY</name>